<dbReference type="Pfam" id="PF13604">
    <property type="entry name" value="AAA_30"/>
    <property type="match status" value="1"/>
</dbReference>
<sequence>MSNNFEFNPEQKEAIRMAVDWYRRYQDGKTRKPYFALAGFAGTGKTSVAKEIATQCVGEYGALAIAPTGKAAARLKQKGFPGAKTLHQFIYNVRGEDEEGNPMFFRKDTLLEKPQMVVLDEGSMVGEWDAERLLSHRIPVLVLLDTGQIPPVKAAPYFIHPDTELQQIMRQSKESNIIRASFFVRQGNRLPVREYDDVVVSDAKPRSTFLKAHMGPDSQVICSFNTTRVFYNKLMRDVAGHCNPIPSPGEKIVCTFNQHGAGFMNGEQLIVKSYEDVPDMELDEYEMPGMLYVIGTSLTTGKEIKCKLNPDCFIYEDELDQRAAQRNVGGFDYGYCITIHKSQGSEWDNVIVIEEMLRGVPYAKMMYTAVTRAAKRLWVFRS</sequence>
<keyword evidence="2" id="KW-0347">Helicase</keyword>
<keyword evidence="2" id="KW-0067">ATP-binding</keyword>
<dbReference type="InterPro" id="IPR050534">
    <property type="entry name" value="Coronavir_polyprotein_1ab"/>
</dbReference>
<reference evidence="2 3" key="1">
    <citation type="submission" date="2019-06" db="EMBL/GenBank/DDBJ databases">
        <authorList>
            <person name="Fakulujo A."/>
            <person name="Fiaz D."/>
            <person name="Garg S."/>
            <person name="Gordon G."/>
            <person name="Haider Z."/>
            <person name="Hale A."/>
            <person name="Hodges K."/>
            <person name="Jacob L."/>
            <person name="Kandil F."/>
            <person name="Kincaid V."/>
            <person name="Melchor-Guerra M."/>
            <person name="Morrelli A."/>
            <person name="Morris R."/>
            <person name="Nawaz M."/>
            <person name="Nguyen N."/>
            <person name="Omair A."/>
            <person name="Pray J."/>
            <person name="Saleem H."/>
            <person name="Saravane K."/>
            <person name="Sharma A."/>
            <person name="Singh A."/>
            <person name="Walston M."/>
            <person name="Zaman H."/>
            <person name="Puthuveetil N."/>
            <person name="Do L."/>
            <person name="Islam N."/>
            <person name="Johnson A."/>
        </authorList>
    </citation>
    <scope>NUCLEOTIDE SEQUENCE [LARGE SCALE GENOMIC DNA]</scope>
</reference>
<gene>
    <name evidence="2" type="primary">77</name>
    <name evidence="2" type="ORF">KYLE_80</name>
</gene>
<protein>
    <submittedName>
        <fullName evidence="2">Helicase</fullName>
    </submittedName>
</protein>
<dbReference type="Gene3D" id="3.40.50.300">
    <property type="entry name" value="P-loop containing nucleotide triphosphate hydrolases"/>
    <property type="match status" value="2"/>
</dbReference>
<keyword evidence="2" id="KW-0547">Nucleotide-binding</keyword>
<accession>A0A514A8S7</accession>
<dbReference type="SUPFAM" id="SSF52540">
    <property type="entry name" value="P-loop containing nucleoside triphosphate hydrolases"/>
    <property type="match status" value="2"/>
</dbReference>
<dbReference type="PANTHER" id="PTHR43788">
    <property type="entry name" value="DNA2/NAM7 HELICASE FAMILY MEMBER"/>
    <property type="match status" value="1"/>
</dbReference>
<dbReference type="KEGG" id="vg:55620370"/>
<evidence type="ECO:0000259" key="1">
    <source>
        <dbReference type="Pfam" id="PF13538"/>
    </source>
</evidence>
<feature type="domain" description="UvrD-like helicase C-terminal" evidence="1">
    <location>
        <begin position="333"/>
        <end position="379"/>
    </location>
</feature>
<dbReference type="InterPro" id="IPR027785">
    <property type="entry name" value="UvrD-like_helicase_C"/>
</dbReference>
<evidence type="ECO:0000313" key="3">
    <source>
        <dbReference type="Proteomes" id="UP000319711"/>
    </source>
</evidence>
<dbReference type="CDD" id="cd18809">
    <property type="entry name" value="SF1_C_RecD"/>
    <property type="match status" value="1"/>
</dbReference>
<dbReference type="Pfam" id="PF13538">
    <property type="entry name" value="UvrD_C_2"/>
    <property type="match status" value="1"/>
</dbReference>
<proteinExistence type="predicted"/>
<dbReference type="GO" id="GO:0004386">
    <property type="term" value="F:helicase activity"/>
    <property type="evidence" value="ECO:0007669"/>
    <property type="project" value="UniProtKB-KW"/>
</dbReference>
<keyword evidence="3" id="KW-1185">Reference proteome</keyword>
<dbReference type="InterPro" id="IPR027417">
    <property type="entry name" value="P-loop_NTPase"/>
</dbReference>
<organism evidence="2 3">
    <name type="scientific">Pantoea phage Kyle</name>
    <dbReference type="NCBI Taxonomy" id="2589665"/>
    <lineage>
        <taxon>Viruses</taxon>
        <taxon>Duplodnaviria</taxon>
        <taxon>Heunggongvirae</taxon>
        <taxon>Uroviricota</taxon>
        <taxon>Caudoviricetes</taxon>
        <taxon>Lindbergviridae</taxon>
        <taxon>Kylevirus</taxon>
        <taxon>Kylevirus kyle</taxon>
    </lineage>
</organism>
<dbReference type="RefSeq" id="YP_009849912.1">
    <property type="nucleotide sequence ID" value="NC_048796.1"/>
</dbReference>
<name>A0A514A8S7_9CAUD</name>
<dbReference type="EMBL" id="MN038177">
    <property type="protein sequence ID" value="QDH49655.1"/>
    <property type="molecule type" value="Genomic_DNA"/>
</dbReference>
<keyword evidence="2" id="KW-0378">Hydrolase</keyword>
<evidence type="ECO:0000313" key="2">
    <source>
        <dbReference type="EMBL" id="QDH49655.1"/>
    </source>
</evidence>
<dbReference type="Proteomes" id="UP000319711">
    <property type="component" value="Segment"/>
</dbReference>
<dbReference type="GeneID" id="55620370"/>